<evidence type="ECO:0000313" key="4">
    <source>
        <dbReference type="Proteomes" id="UP001283361"/>
    </source>
</evidence>
<feature type="transmembrane region" description="Helical" evidence="2">
    <location>
        <begin position="15"/>
        <end position="41"/>
    </location>
</feature>
<keyword evidence="2" id="KW-0812">Transmembrane</keyword>
<reference evidence="3" key="1">
    <citation type="journal article" date="2023" name="G3 (Bethesda)">
        <title>A reference genome for the long-term kleptoplast-retaining sea slug Elysia crispata morphotype clarki.</title>
        <authorList>
            <person name="Eastman K.E."/>
            <person name="Pendleton A.L."/>
            <person name="Shaikh M.A."/>
            <person name="Suttiyut T."/>
            <person name="Ogas R."/>
            <person name="Tomko P."/>
            <person name="Gavelis G."/>
            <person name="Widhalm J.R."/>
            <person name="Wisecaver J.H."/>
        </authorList>
    </citation>
    <scope>NUCLEOTIDE SEQUENCE</scope>
    <source>
        <strain evidence="3">ECLA1</strain>
    </source>
</reference>
<keyword evidence="4" id="KW-1185">Reference proteome</keyword>
<sequence>MSTDNQNKGVPKIQILHVLATIAAVISLALIACLLAAMVYVGDTGLLEASRLTSDSEFTRSEKESAENQLQVQLLNSPDPLEVSDDNDSRLEQQGTQRRSLLEMILEHNDQTSYVSRELVLDND</sequence>
<gene>
    <name evidence="3" type="ORF">RRG08_000843</name>
</gene>
<organism evidence="3 4">
    <name type="scientific">Elysia crispata</name>
    <name type="common">lettuce slug</name>
    <dbReference type="NCBI Taxonomy" id="231223"/>
    <lineage>
        <taxon>Eukaryota</taxon>
        <taxon>Metazoa</taxon>
        <taxon>Spiralia</taxon>
        <taxon>Lophotrochozoa</taxon>
        <taxon>Mollusca</taxon>
        <taxon>Gastropoda</taxon>
        <taxon>Heterobranchia</taxon>
        <taxon>Euthyneura</taxon>
        <taxon>Panpulmonata</taxon>
        <taxon>Sacoglossa</taxon>
        <taxon>Placobranchoidea</taxon>
        <taxon>Plakobranchidae</taxon>
        <taxon>Elysia</taxon>
    </lineage>
</organism>
<feature type="region of interest" description="Disordered" evidence="1">
    <location>
        <begin position="58"/>
        <end position="95"/>
    </location>
</feature>
<comment type="caution">
    <text evidence="3">The sequence shown here is derived from an EMBL/GenBank/DDBJ whole genome shotgun (WGS) entry which is preliminary data.</text>
</comment>
<name>A0AAE1A443_9GAST</name>
<proteinExistence type="predicted"/>
<evidence type="ECO:0000256" key="1">
    <source>
        <dbReference type="SAM" id="MobiDB-lite"/>
    </source>
</evidence>
<feature type="compositionally biased region" description="Polar residues" evidence="1">
    <location>
        <begin position="67"/>
        <end position="76"/>
    </location>
</feature>
<dbReference type="AlphaFoldDB" id="A0AAE1A443"/>
<evidence type="ECO:0000313" key="3">
    <source>
        <dbReference type="EMBL" id="KAK3780745.1"/>
    </source>
</evidence>
<dbReference type="EMBL" id="JAWDGP010002687">
    <property type="protein sequence ID" value="KAK3780745.1"/>
    <property type="molecule type" value="Genomic_DNA"/>
</dbReference>
<protein>
    <submittedName>
        <fullName evidence="3">Uncharacterized protein</fullName>
    </submittedName>
</protein>
<keyword evidence="2" id="KW-1133">Transmembrane helix</keyword>
<accession>A0AAE1A443</accession>
<dbReference type="Proteomes" id="UP001283361">
    <property type="component" value="Unassembled WGS sequence"/>
</dbReference>
<keyword evidence="2" id="KW-0472">Membrane</keyword>
<evidence type="ECO:0000256" key="2">
    <source>
        <dbReference type="SAM" id="Phobius"/>
    </source>
</evidence>